<organism evidence="2 3">
    <name type="scientific">Folsomia candida</name>
    <name type="common">Springtail</name>
    <dbReference type="NCBI Taxonomy" id="158441"/>
    <lineage>
        <taxon>Eukaryota</taxon>
        <taxon>Metazoa</taxon>
        <taxon>Ecdysozoa</taxon>
        <taxon>Arthropoda</taxon>
        <taxon>Hexapoda</taxon>
        <taxon>Collembola</taxon>
        <taxon>Entomobryomorpha</taxon>
        <taxon>Isotomoidea</taxon>
        <taxon>Isotomidae</taxon>
        <taxon>Proisotominae</taxon>
        <taxon>Folsomia</taxon>
    </lineage>
</organism>
<dbReference type="EMBL" id="LNIX01000001">
    <property type="protein sequence ID" value="OXA61908.1"/>
    <property type="molecule type" value="Genomic_DNA"/>
</dbReference>
<evidence type="ECO:0000313" key="3">
    <source>
        <dbReference type="Proteomes" id="UP000198287"/>
    </source>
</evidence>
<accession>A0A226EXK3</accession>
<feature type="signal peptide" evidence="1">
    <location>
        <begin position="1"/>
        <end position="24"/>
    </location>
</feature>
<name>A0A226EXK3_FOLCA</name>
<evidence type="ECO:0000256" key="1">
    <source>
        <dbReference type="SAM" id="SignalP"/>
    </source>
</evidence>
<proteinExistence type="predicted"/>
<gene>
    <name evidence="2" type="ORF">Fcan01_01649</name>
</gene>
<keyword evidence="3" id="KW-1185">Reference proteome</keyword>
<dbReference type="Proteomes" id="UP000198287">
    <property type="component" value="Unassembled WGS sequence"/>
</dbReference>
<sequence length="105" mass="10652">MESRTNSYLSLILLVALIASIGVAMPTSEITSANVGTDYSIKTSPIMSRRARQYYPYGGYGGYGGYPGGYYPGGGLGFGQSQSSAAASASASSGSTGFGGFGYGK</sequence>
<comment type="caution">
    <text evidence="2">The sequence shown here is derived from an EMBL/GenBank/DDBJ whole genome shotgun (WGS) entry which is preliminary data.</text>
</comment>
<protein>
    <submittedName>
        <fullName evidence="2">Uncharacterized protein</fullName>
    </submittedName>
</protein>
<feature type="chain" id="PRO_5012443462" evidence="1">
    <location>
        <begin position="25"/>
        <end position="105"/>
    </location>
</feature>
<evidence type="ECO:0000313" key="2">
    <source>
        <dbReference type="EMBL" id="OXA61908.1"/>
    </source>
</evidence>
<reference evidence="2 3" key="1">
    <citation type="submission" date="2015-12" db="EMBL/GenBank/DDBJ databases">
        <title>The genome of Folsomia candida.</title>
        <authorList>
            <person name="Faddeeva A."/>
            <person name="Derks M.F."/>
            <person name="Anvar Y."/>
            <person name="Smit S."/>
            <person name="Van Straalen N."/>
            <person name="Roelofs D."/>
        </authorList>
    </citation>
    <scope>NUCLEOTIDE SEQUENCE [LARGE SCALE GENOMIC DNA]</scope>
    <source>
        <strain evidence="2 3">VU population</strain>
        <tissue evidence="2">Whole body</tissue>
    </source>
</reference>
<keyword evidence="1" id="KW-0732">Signal</keyword>
<dbReference type="AlphaFoldDB" id="A0A226EXK3"/>